<dbReference type="EMBL" id="MH557086">
    <property type="protein sequence ID" value="AZL34662.1"/>
    <property type="molecule type" value="Genomic_DNA"/>
</dbReference>
<name>A0A3S8TEQ5_9APIC</name>
<evidence type="ECO:0000256" key="1">
    <source>
        <dbReference type="ARBA" id="ARBA00010745"/>
    </source>
</evidence>
<dbReference type="InterPro" id="IPR000218">
    <property type="entry name" value="Ribosomal_uL14"/>
</dbReference>
<dbReference type="HAMAP" id="MF_01367">
    <property type="entry name" value="Ribosomal_uL14"/>
    <property type="match status" value="1"/>
</dbReference>
<dbReference type="GO" id="GO:0005840">
    <property type="term" value="C:ribosome"/>
    <property type="evidence" value="ECO:0007669"/>
    <property type="project" value="UniProtKB-KW"/>
</dbReference>
<dbReference type="Gene3D" id="2.40.150.20">
    <property type="entry name" value="Ribosomal protein L14"/>
    <property type="match status" value="1"/>
</dbReference>
<dbReference type="GO" id="GO:0006412">
    <property type="term" value="P:translation"/>
    <property type="evidence" value="ECO:0007669"/>
    <property type="project" value="InterPro"/>
</dbReference>
<dbReference type="CDD" id="cd00337">
    <property type="entry name" value="Ribosomal_uL14"/>
    <property type="match status" value="1"/>
</dbReference>
<comment type="similarity">
    <text evidence="1">Belongs to the universal ribosomal protein uL14 family.</text>
</comment>
<sequence>MILINTLIDVIDNSGVSKLLCLGNLSRKTNIIKLNDVIIGVVKKIKKNSNIRNSSIVRGLVVTSKKLYETGGGCYISFFKNSAIILTKKNIPIGTRVLDSFYYKKIYYKLIKIRSINIK</sequence>
<dbReference type="GO" id="GO:0003735">
    <property type="term" value="F:structural constituent of ribosome"/>
    <property type="evidence" value="ECO:0007669"/>
    <property type="project" value="InterPro"/>
</dbReference>
<dbReference type="Pfam" id="PF00238">
    <property type="entry name" value="Ribosomal_L14"/>
    <property type="match status" value="1"/>
</dbReference>
<proteinExistence type="inferred from homology"/>
<evidence type="ECO:0000256" key="2">
    <source>
        <dbReference type="ARBA" id="ARBA00022980"/>
    </source>
</evidence>
<keyword evidence="3" id="KW-0687">Ribonucleoprotein</keyword>
<dbReference type="GO" id="GO:1990904">
    <property type="term" value="C:ribonucleoprotein complex"/>
    <property type="evidence" value="ECO:0007669"/>
    <property type="project" value="UniProtKB-KW"/>
</dbReference>
<protein>
    <submittedName>
        <fullName evidence="4">Ribosomal protein L14</fullName>
    </submittedName>
</protein>
<dbReference type="SUPFAM" id="SSF50193">
    <property type="entry name" value="Ribosomal protein L14"/>
    <property type="match status" value="1"/>
</dbReference>
<organism evidence="4">
    <name type="scientific">Hepatozoon canis</name>
    <dbReference type="NCBI Taxonomy" id="110120"/>
    <lineage>
        <taxon>Eukaryota</taxon>
        <taxon>Sar</taxon>
        <taxon>Alveolata</taxon>
        <taxon>Apicomplexa</taxon>
        <taxon>Adeleorina</taxon>
        <taxon>Hepatozoidae</taxon>
        <taxon>Hepatozoon</taxon>
    </lineage>
</organism>
<dbReference type="InterPro" id="IPR036853">
    <property type="entry name" value="Ribosomal_uL14_sf"/>
</dbReference>
<evidence type="ECO:0000313" key="4">
    <source>
        <dbReference type="EMBL" id="AZL34662.1"/>
    </source>
</evidence>
<reference evidence="4" key="1">
    <citation type="journal article" date="2018" name="Int. J. Parasitol.">
        <title>Next generation sequencing from Hepatozoon canis (Apicomplexa: Coccidia: Adeleorina): Complete apicoplast genome and multiple mitochondrion-associated sequences.</title>
        <authorList>
            <person name="Leveille A.N."/>
            <person name="Baneth G."/>
            <person name="Barta J.R."/>
        </authorList>
    </citation>
    <scope>NUCLEOTIDE SEQUENCE</scope>
</reference>
<keyword evidence="2 4" id="KW-0689">Ribosomal protein</keyword>
<dbReference type="AlphaFoldDB" id="A0A3S8TEQ5"/>
<dbReference type="SMART" id="SM01374">
    <property type="entry name" value="Ribosomal_L14"/>
    <property type="match status" value="1"/>
</dbReference>
<evidence type="ECO:0000256" key="3">
    <source>
        <dbReference type="ARBA" id="ARBA00023274"/>
    </source>
</evidence>
<accession>A0A3S8TEQ5</accession>